<dbReference type="PROSITE" id="PS51202">
    <property type="entry name" value="RCK_C"/>
    <property type="match status" value="1"/>
</dbReference>
<dbReference type="SUPFAM" id="SSF116726">
    <property type="entry name" value="TrkA C-terminal domain-like"/>
    <property type="match status" value="1"/>
</dbReference>
<dbReference type="Pfam" id="PF07885">
    <property type="entry name" value="Ion_trans_2"/>
    <property type="match status" value="1"/>
</dbReference>
<name>A0AA48RA08_9ZZZZ</name>
<dbReference type="Pfam" id="PF02080">
    <property type="entry name" value="TrkA_C"/>
    <property type="match status" value="1"/>
</dbReference>
<evidence type="ECO:0000259" key="3">
    <source>
        <dbReference type="PROSITE" id="PS51201"/>
    </source>
</evidence>
<dbReference type="GO" id="GO:0005886">
    <property type="term" value="C:plasma membrane"/>
    <property type="evidence" value="ECO:0007669"/>
    <property type="project" value="UniProtKB-SubCell"/>
</dbReference>
<feature type="transmembrane region" description="Helical" evidence="2">
    <location>
        <begin position="12"/>
        <end position="33"/>
    </location>
</feature>
<keyword evidence="2" id="KW-0472">Membrane</keyword>
<organism evidence="5">
    <name type="scientific">freshwater sediment metagenome</name>
    <dbReference type="NCBI Taxonomy" id="556182"/>
    <lineage>
        <taxon>unclassified sequences</taxon>
        <taxon>metagenomes</taxon>
        <taxon>ecological metagenomes</taxon>
    </lineage>
</organism>
<evidence type="ECO:0008006" key="6">
    <source>
        <dbReference type="Google" id="ProtNLM"/>
    </source>
</evidence>
<dbReference type="InterPro" id="IPR003148">
    <property type="entry name" value="RCK_N"/>
</dbReference>
<keyword evidence="2" id="KW-1133">Transmembrane helix</keyword>
<dbReference type="InterPro" id="IPR013099">
    <property type="entry name" value="K_chnl_dom"/>
</dbReference>
<feature type="transmembrane region" description="Helical" evidence="2">
    <location>
        <begin position="40"/>
        <end position="57"/>
    </location>
</feature>
<evidence type="ECO:0000259" key="4">
    <source>
        <dbReference type="PROSITE" id="PS51202"/>
    </source>
</evidence>
<feature type="domain" description="RCK N-terminal" evidence="3">
    <location>
        <begin position="113"/>
        <end position="230"/>
    </location>
</feature>
<feature type="domain" description="RCK C-terminal" evidence="4">
    <location>
        <begin position="260"/>
        <end position="345"/>
    </location>
</feature>
<reference evidence="5" key="1">
    <citation type="submission" date="2023-07" db="EMBL/GenBank/DDBJ databases">
        <authorList>
            <person name="Pelsma A.J. K."/>
        </authorList>
    </citation>
    <scope>NUCLEOTIDE SEQUENCE</scope>
</reference>
<protein>
    <recommendedName>
        <fullName evidence="6">Potassium channel protein</fullName>
    </recommendedName>
</protein>
<evidence type="ECO:0000313" key="5">
    <source>
        <dbReference type="EMBL" id="CAJ0873045.1"/>
    </source>
</evidence>
<dbReference type="Gene3D" id="1.10.287.70">
    <property type="match status" value="1"/>
</dbReference>
<dbReference type="PANTHER" id="PTHR43833:SF9">
    <property type="entry name" value="POTASSIUM CHANNEL PROTEIN YUGO-RELATED"/>
    <property type="match status" value="1"/>
</dbReference>
<evidence type="ECO:0000256" key="2">
    <source>
        <dbReference type="SAM" id="Phobius"/>
    </source>
</evidence>
<dbReference type="SUPFAM" id="SSF51735">
    <property type="entry name" value="NAD(P)-binding Rossmann-fold domains"/>
    <property type="match status" value="1"/>
</dbReference>
<proteinExistence type="predicted"/>
<dbReference type="PANTHER" id="PTHR43833">
    <property type="entry name" value="POTASSIUM CHANNEL PROTEIN 2-RELATED-RELATED"/>
    <property type="match status" value="1"/>
</dbReference>
<dbReference type="InterPro" id="IPR036721">
    <property type="entry name" value="RCK_C_sf"/>
</dbReference>
<evidence type="ECO:0000256" key="1">
    <source>
        <dbReference type="ARBA" id="ARBA00004651"/>
    </source>
</evidence>
<dbReference type="InterPro" id="IPR006037">
    <property type="entry name" value="RCK_C"/>
</dbReference>
<feature type="transmembrane region" description="Helical" evidence="2">
    <location>
        <begin position="63"/>
        <end position="96"/>
    </location>
</feature>
<dbReference type="AlphaFoldDB" id="A0AA48RA08"/>
<dbReference type="GO" id="GO:0006813">
    <property type="term" value="P:potassium ion transport"/>
    <property type="evidence" value="ECO:0007669"/>
    <property type="project" value="InterPro"/>
</dbReference>
<dbReference type="SUPFAM" id="SSF81324">
    <property type="entry name" value="Voltage-gated potassium channels"/>
    <property type="match status" value="1"/>
</dbReference>
<comment type="subcellular location">
    <subcellularLocation>
        <location evidence="1">Cell membrane</location>
        <topology evidence="1">Multi-pass membrane protein</topology>
    </subcellularLocation>
</comment>
<accession>A0AA48RA08</accession>
<dbReference type="Gene3D" id="3.40.50.720">
    <property type="entry name" value="NAD(P)-binding Rossmann-like Domain"/>
    <property type="match status" value="1"/>
</dbReference>
<dbReference type="InterPro" id="IPR050721">
    <property type="entry name" value="Trk_Ktr_HKT_K-transport"/>
</dbReference>
<dbReference type="GO" id="GO:0008324">
    <property type="term" value="F:monoatomic cation transmembrane transporter activity"/>
    <property type="evidence" value="ECO:0007669"/>
    <property type="project" value="InterPro"/>
</dbReference>
<gene>
    <name evidence="5" type="ORF">AMST5_02473</name>
</gene>
<sequence length="357" mass="38934">MIKWASDPRTAHLFYASLFVFTVSIIATVAYMLNGWGFNDAFYMTVITIFSVGYGEVRPVDTVMLRFVTGILIIVGCTGMIYLTGALVQFITFGLLQELLGATRMTKQISDLEDHVIVCGFGRTGNMLAKELTRGKAKFVVIEPDQTRCLEAKAMGYLTVNADAIEENVLRQAGIGRARALASVVSSDPINVFITLSARSLNQSIQIIARGEDPSTEKKLLQAGANAVILPTHIGAEQIASLILFPAIAGVIQSSERRRQMEIDLRTLGLEIEVVAMAEGSLFAGRSVEEIEQRSDNSFFVIAVERSGVRLAERPTPHMRIYPGDGVTVIGRPGKSEALRRFTEPLLAVDDAAMTSN</sequence>
<dbReference type="PROSITE" id="PS51201">
    <property type="entry name" value="RCK_N"/>
    <property type="match status" value="1"/>
</dbReference>
<keyword evidence="2" id="KW-0812">Transmembrane</keyword>
<dbReference type="InterPro" id="IPR036291">
    <property type="entry name" value="NAD(P)-bd_dom_sf"/>
</dbReference>
<dbReference type="EMBL" id="OY288114">
    <property type="protein sequence ID" value="CAJ0873045.1"/>
    <property type="molecule type" value="Genomic_DNA"/>
</dbReference>
<dbReference type="Gene3D" id="3.30.70.1450">
    <property type="entry name" value="Regulator of K+ conductance, C-terminal domain"/>
    <property type="match status" value="1"/>
</dbReference>
<dbReference type="Pfam" id="PF02254">
    <property type="entry name" value="TrkA_N"/>
    <property type="match status" value="1"/>
</dbReference>